<keyword evidence="2 4" id="KW-0694">RNA-binding</keyword>
<dbReference type="PANTHER" id="PTHR48033:SF9">
    <property type="entry name" value="TAR DNA-BINDING PROTEIN 43"/>
    <property type="match status" value="1"/>
</dbReference>
<dbReference type="InterPro" id="IPR035979">
    <property type="entry name" value="RBD_domain_sf"/>
</dbReference>
<evidence type="ECO:0000256" key="3">
    <source>
        <dbReference type="ARBA" id="ARBA00023242"/>
    </source>
</evidence>
<dbReference type="PROSITE" id="PS50102">
    <property type="entry name" value="RRM"/>
    <property type="match status" value="1"/>
</dbReference>
<evidence type="ECO:0000256" key="5">
    <source>
        <dbReference type="SAM" id="MobiDB-lite"/>
    </source>
</evidence>
<dbReference type="InterPro" id="IPR012677">
    <property type="entry name" value="Nucleotide-bd_a/b_plait_sf"/>
</dbReference>
<keyword evidence="8" id="KW-1185">Reference proteome</keyword>
<dbReference type="RefSeq" id="XP_050513262.1">
    <property type="nucleotide sequence ID" value="XM_050657305.1"/>
</dbReference>
<dbReference type="SUPFAM" id="SSF54928">
    <property type="entry name" value="RNA-binding domain, RBD"/>
    <property type="match status" value="1"/>
</dbReference>
<organism evidence="7 8">
    <name type="scientific">Diabrotica virgifera virgifera</name>
    <name type="common">western corn rootworm</name>
    <dbReference type="NCBI Taxonomy" id="50390"/>
    <lineage>
        <taxon>Eukaryota</taxon>
        <taxon>Metazoa</taxon>
        <taxon>Ecdysozoa</taxon>
        <taxon>Arthropoda</taxon>
        <taxon>Hexapoda</taxon>
        <taxon>Insecta</taxon>
        <taxon>Pterygota</taxon>
        <taxon>Neoptera</taxon>
        <taxon>Endopterygota</taxon>
        <taxon>Coleoptera</taxon>
        <taxon>Polyphaga</taxon>
        <taxon>Cucujiformia</taxon>
        <taxon>Chrysomeloidea</taxon>
        <taxon>Chrysomelidae</taxon>
        <taxon>Galerucinae</taxon>
        <taxon>Diabroticina</taxon>
        <taxon>Diabroticites</taxon>
        <taxon>Diabrotica</taxon>
    </lineage>
</organism>
<dbReference type="Pfam" id="PF00076">
    <property type="entry name" value="RRM_1"/>
    <property type="match status" value="1"/>
</dbReference>
<dbReference type="EnsemblMetazoa" id="XM_050657305.1">
    <property type="protein sequence ID" value="XP_050513262.1"/>
    <property type="gene ID" value="LOC126888876"/>
</dbReference>
<sequence>MAGSVPLPRRVYVGRLTEEITAEDVRQYFKKFGEVTDVYMPKDFKAFCFVTFLDPEIAQALCGEDHIIKGSSVYVSDAAPKNNSRKPVTNGRGGDNNNVGHSFKGNNFSNKNDGINGNDRDQGNFNIQGGNRDGPTGYRLFGPADNPAFYAYWLSDRRNDTMSNGENMGGGGRNMDRGNQDFKVQSNGINIQKPNGNVRTMFNNSNDTSWGRQQN</sequence>
<name>A0ABM5KSU2_DIAVI</name>
<feature type="region of interest" description="Disordered" evidence="5">
    <location>
        <begin position="189"/>
        <end position="215"/>
    </location>
</feature>
<proteinExistence type="predicted"/>
<evidence type="ECO:0000256" key="2">
    <source>
        <dbReference type="ARBA" id="ARBA00022884"/>
    </source>
</evidence>
<feature type="domain" description="RRM" evidence="6">
    <location>
        <begin position="9"/>
        <end position="80"/>
    </location>
</feature>
<comment type="subcellular location">
    <subcellularLocation>
        <location evidence="1">Nucleus</location>
    </subcellularLocation>
</comment>
<dbReference type="GeneID" id="126888876"/>
<evidence type="ECO:0000313" key="7">
    <source>
        <dbReference type="EnsemblMetazoa" id="XP_050513262.1"/>
    </source>
</evidence>
<evidence type="ECO:0000256" key="4">
    <source>
        <dbReference type="PROSITE-ProRule" id="PRU00176"/>
    </source>
</evidence>
<evidence type="ECO:0000259" key="6">
    <source>
        <dbReference type="PROSITE" id="PS50102"/>
    </source>
</evidence>
<feature type="compositionally biased region" description="Polar residues" evidence="5">
    <location>
        <begin position="95"/>
        <end position="115"/>
    </location>
</feature>
<protein>
    <recommendedName>
        <fullName evidence="6">RRM domain-containing protein</fullName>
    </recommendedName>
</protein>
<evidence type="ECO:0000313" key="8">
    <source>
        <dbReference type="Proteomes" id="UP001652700"/>
    </source>
</evidence>
<dbReference type="CDD" id="cd12322">
    <property type="entry name" value="RRM2_TDP43"/>
    <property type="match status" value="1"/>
</dbReference>
<feature type="region of interest" description="Disordered" evidence="5">
    <location>
        <begin position="78"/>
        <end position="138"/>
    </location>
</feature>
<dbReference type="PANTHER" id="PTHR48033">
    <property type="entry name" value="RNA-BINDING (RRM/RBD/RNP MOTIFS) FAMILY PROTEIN"/>
    <property type="match status" value="1"/>
</dbReference>
<dbReference type="InterPro" id="IPR000504">
    <property type="entry name" value="RRM_dom"/>
</dbReference>
<dbReference type="SMART" id="SM00360">
    <property type="entry name" value="RRM"/>
    <property type="match status" value="1"/>
</dbReference>
<dbReference type="Gene3D" id="3.30.70.330">
    <property type="match status" value="1"/>
</dbReference>
<keyword evidence="3" id="KW-0539">Nucleus</keyword>
<accession>A0ABM5KSU2</accession>
<reference evidence="7" key="1">
    <citation type="submission" date="2025-05" db="UniProtKB">
        <authorList>
            <consortium name="EnsemblMetazoa"/>
        </authorList>
    </citation>
    <scope>IDENTIFICATION</scope>
</reference>
<evidence type="ECO:0000256" key="1">
    <source>
        <dbReference type="ARBA" id="ARBA00004123"/>
    </source>
</evidence>
<dbReference type="Proteomes" id="UP001652700">
    <property type="component" value="Unplaced"/>
</dbReference>